<dbReference type="SUPFAM" id="SSF53807">
    <property type="entry name" value="Helical backbone' metal receptor"/>
    <property type="match status" value="1"/>
</dbReference>
<dbReference type="AlphaFoldDB" id="A0A3S0H447"/>
<keyword evidence="5" id="KW-1185">Reference proteome</keyword>
<protein>
    <submittedName>
        <fullName evidence="4">ABC transporter substrate-binding protein</fullName>
    </submittedName>
</protein>
<dbReference type="Gene3D" id="3.40.50.1980">
    <property type="entry name" value="Nitrogenase molybdenum iron protein domain"/>
    <property type="match status" value="2"/>
</dbReference>
<evidence type="ECO:0000256" key="1">
    <source>
        <dbReference type="ARBA" id="ARBA00022729"/>
    </source>
</evidence>
<dbReference type="PROSITE" id="PS50983">
    <property type="entry name" value="FE_B12_PBP"/>
    <property type="match status" value="1"/>
</dbReference>
<dbReference type="InterPro" id="IPR002491">
    <property type="entry name" value="ABC_transptr_periplasmic_BD"/>
</dbReference>
<feature type="domain" description="Fe/B12 periplasmic-binding" evidence="3">
    <location>
        <begin position="62"/>
        <end position="313"/>
    </location>
</feature>
<dbReference type="Proteomes" id="UP000267418">
    <property type="component" value="Unassembled WGS sequence"/>
</dbReference>
<dbReference type="PANTHER" id="PTHR30535:SF34">
    <property type="entry name" value="MOLYBDATE-BINDING PROTEIN MOLA"/>
    <property type="match status" value="1"/>
</dbReference>
<dbReference type="EMBL" id="RXOE01000001">
    <property type="protein sequence ID" value="RTQ37280.1"/>
    <property type="molecule type" value="Genomic_DNA"/>
</dbReference>
<gene>
    <name evidence="4" type="ORF">EJP69_06005</name>
</gene>
<organism evidence="4 5">
    <name type="scientific">Variovorax gossypii</name>
    <dbReference type="NCBI Taxonomy" id="1679495"/>
    <lineage>
        <taxon>Bacteria</taxon>
        <taxon>Pseudomonadati</taxon>
        <taxon>Pseudomonadota</taxon>
        <taxon>Betaproteobacteria</taxon>
        <taxon>Burkholderiales</taxon>
        <taxon>Comamonadaceae</taxon>
        <taxon>Variovorax</taxon>
    </lineage>
</organism>
<accession>A0A3S0H447</accession>
<keyword evidence="1 2" id="KW-0732">Signal</keyword>
<reference evidence="4 5" key="1">
    <citation type="submission" date="2018-12" db="EMBL/GenBank/DDBJ databases">
        <title>The genome of Variovorax gossypii DSM 100435.</title>
        <authorList>
            <person name="Gao J."/>
            <person name="Sun J."/>
        </authorList>
    </citation>
    <scope>NUCLEOTIDE SEQUENCE [LARGE SCALE GENOMIC DNA]</scope>
    <source>
        <strain evidence="4 5">DSM 100435</strain>
    </source>
</reference>
<sequence>MTATAPPPRAPRPLFPATAAARRIAKAAAFVALGFGPAAHAAGIRLEDDRGTTVELQAPARRIVSLMPSLTETVCALDACDRLVGIDRHANWPVSVKGLPQVGGIDDANVERIVALKPDLVLLRPRSRAAEPLERLGLKVLALDAKTHADMRRVMETVARATGRPGAGEAYWRKLDAGLDAARARVPAGWRGRRVYFEVHGGMAAASESSFIGETLARLGLGNAVPGTLGPFPKMSPEFVVRANPDVLMVSALGEISAMASRPGWSAMSAIQRGRVCSFASARFDLMMRPGPRLDEAADAIVGCLNSLGDPKP</sequence>
<evidence type="ECO:0000256" key="2">
    <source>
        <dbReference type="SAM" id="SignalP"/>
    </source>
</evidence>
<dbReference type="GO" id="GO:0071281">
    <property type="term" value="P:cellular response to iron ion"/>
    <property type="evidence" value="ECO:0007669"/>
    <property type="project" value="TreeGrafter"/>
</dbReference>
<dbReference type="RefSeq" id="WP_093201877.1">
    <property type="nucleotide sequence ID" value="NZ_RXOE01000001.1"/>
</dbReference>
<name>A0A3S0H447_9BURK</name>
<feature type="chain" id="PRO_5018674009" evidence="2">
    <location>
        <begin position="42"/>
        <end position="313"/>
    </location>
</feature>
<dbReference type="PANTHER" id="PTHR30535">
    <property type="entry name" value="VITAMIN B12-BINDING PROTEIN"/>
    <property type="match status" value="1"/>
</dbReference>
<comment type="caution">
    <text evidence="4">The sequence shown here is derived from an EMBL/GenBank/DDBJ whole genome shotgun (WGS) entry which is preliminary data.</text>
</comment>
<evidence type="ECO:0000259" key="3">
    <source>
        <dbReference type="PROSITE" id="PS50983"/>
    </source>
</evidence>
<evidence type="ECO:0000313" key="4">
    <source>
        <dbReference type="EMBL" id="RTQ37280.1"/>
    </source>
</evidence>
<dbReference type="NCBIfam" id="NF038402">
    <property type="entry name" value="TroA_like"/>
    <property type="match status" value="1"/>
</dbReference>
<dbReference type="InterPro" id="IPR054828">
    <property type="entry name" value="Vit_B12_bind_prot"/>
</dbReference>
<dbReference type="Pfam" id="PF01497">
    <property type="entry name" value="Peripla_BP_2"/>
    <property type="match status" value="1"/>
</dbReference>
<dbReference type="OrthoDB" id="6495095at2"/>
<proteinExistence type="predicted"/>
<feature type="signal peptide" evidence="2">
    <location>
        <begin position="1"/>
        <end position="41"/>
    </location>
</feature>
<evidence type="ECO:0000313" key="5">
    <source>
        <dbReference type="Proteomes" id="UP000267418"/>
    </source>
</evidence>
<dbReference type="InterPro" id="IPR050902">
    <property type="entry name" value="ABC_Transporter_SBP"/>
</dbReference>